<reference evidence="7 8" key="1">
    <citation type="submission" date="2018-08" db="EMBL/GenBank/DDBJ databases">
        <title>A genome reference for cultivated species of the human gut microbiota.</title>
        <authorList>
            <person name="Zou Y."/>
            <person name="Xue W."/>
            <person name="Luo G."/>
        </authorList>
    </citation>
    <scope>NUCLEOTIDE SEQUENCE [LARGE SCALE GENOMIC DNA]</scope>
    <source>
        <strain evidence="7 8">AM18-6</strain>
    </source>
</reference>
<dbReference type="Pfam" id="PF13426">
    <property type="entry name" value="PAS_9"/>
    <property type="match status" value="1"/>
</dbReference>
<dbReference type="PROSITE" id="PS50113">
    <property type="entry name" value="PAC"/>
    <property type="match status" value="1"/>
</dbReference>
<dbReference type="PRINTS" id="PR00344">
    <property type="entry name" value="BCTRLSENSOR"/>
</dbReference>
<dbReference type="SMART" id="SM00387">
    <property type="entry name" value="HATPase_c"/>
    <property type="match status" value="1"/>
</dbReference>
<dbReference type="GO" id="GO:0005886">
    <property type="term" value="C:plasma membrane"/>
    <property type="evidence" value="ECO:0007669"/>
    <property type="project" value="TreeGrafter"/>
</dbReference>
<dbReference type="CDD" id="cd00130">
    <property type="entry name" value="PAS"/>
    <property type="match status" value="1"/>
</dbReference>
<dbReference type="SMART" id="SM00388">
    <property type="entry name" value="HisKA"/>
    <property type="match status" value="1"/>
</dbReference>
<dbReference type="Gene3D" id="1.10.287.130">
    <property type="match status" value="1"/>
</dbReference>
<dbReference type="CDD" id="cd00082">
    <property type="entry name" value="HisKA"/>
    <property type="match status" value="1"/>
</dbReference>
<dbReference type="EC" id="2.7.13.3" evidence="2"/>
<keyword evidence="5 7" id="KW-0418">Kinase</keyword>
<dbReference type="PANTHER" id="PTHR43047">
    <property type="entry name" value="TWO-COMPONENT HISTIDINE PROTEIN KINASE"/>
    <property type="match status" value="1"/>
</dbReference>
<dbReference type="SUPFAM" id="SSF55874">
    <property type="entry name" value="ATPase domain of HSP90 chaperone/DNA topoisomerase II/histidine kinase"/>
    <property type="match status" value="1"/>
</dbReference>
<dbReference type="FunFam" id="1.10.287.130:FF:000001">
    <property type="entry name" value="Two-component sensor histidine kinase"/>
    <property type="match status" value="1"/>
</dbReference>
<dbReference type="CDD" id="cd17546">
    <property type="entry name" value="REC_hyHK_CKI1_RcsC-like"/>
    <property type="match status" value="1"/>
</dbReference>
<dbReference type="SMART" id="SM00448">
    <property type="entry name" value="REC"/>
    <property type="match status" value="1"/>
</dbReference>
<evidence type="ECO:0000313" key="8">
    <source>
        <dbReference type="Proteomes" id="UP000266644"/>
    </source>
</evidence>
<sequence length="736" mass="83015">MIHLSPLYAFIILSLVLILAVFLVLMVRCRRNMVRTLAQARNAMNLEKLRTDTILGNLPVGIEIYSKEGILVGINDCACRIFGVVDRQEVIGAASIRENPVIPEELKEAFEQQEEVEAESYYDFSVVRQTGFYKTTCGTAMKRISSKGAPIFDPDGAMQNYVFIMNDITREHEQELQLKENIQLARQAIQAADLVHWRYDNRTHLFTSHNEPLTHYDDNLLVSPADYTQAIHPDDLECIRRYIRMMEEGADFVDETSVRMKSDYDDDWQDCVVNATPFLRDETGKVVLYTGFRRNVTPTKKLLKELSDAKERAEESDKLKSAFLANISHEIRTPLNAIIGFSSLLMNTDQKEEMDEYKQIITSNTDLLLRLVNDVLDLSKIESGTIDVKLAEFDLAIYFEELCNSIRPLVVHPEVKLVCDNPYKRFMVLLDNNRLAQVMLNYATNAIKCTRQGTIHMGYRCEGEGIRFYVSDTGIGISEANKPRLYQRFEKLNEFAQGTGLGLVICKVVTEASGGQVGFESEEGVGSTFWSWVPCEYKRPEEVEKAAGATTDAASCMSAELSEEEMAMPESMRASAIVSGQQPALPEPVDVPECPELVREPSPASEKRILIVEDIESNYLLMQILLKGKGYRCYRAADGVEAVEKVLSEHFDLVLMDIKMPRLDGLEATREIRKTNREVPIVALTAHAFNADKELAIAAGCDGYLVKPINEKALNKVLGKYLREPMETSVNNDIVN</sequence>
<dbReference type="InterPro" id="IPR011006">
    <property type="entry name" value="CheY-like_superfamily"/>
</dbReference>
<dbReference type="InterPro" id="IPR036097">
    <property type="entry name" value="HisK_dim/P_sf"/>
</dbReference>
<dbReference type="InterPro" id="IPR005467">
    <property type="entry name" value="His_kinase_dom"/>
</dbReference>
<gene>
    <name evidence="7" type="ORF">DW228_14060</name>
</gene>
<dbReference type="InterPro" id="IPR035965">
    <property type="entry name" value="PAS-like_dom_sf"/>
</dbReference>
<dbReference type="GO" id="GO:0000155">
    <property type="term" value="F:phosphorelay sensor kinase activity"/>
    <property type="evidence" value="ECO:0007669"/>
    <property type="project" value="InterPro"/>
</dbReference>
<dbReference type="PROSITE" id="PS50110">
    <property type="entry name" value="RESPONSE_REGULATORY"/>
    <property type="match status" value="1"/>
</dbReference>
<evidence type="ECO:0000313" key="7">
    <source>
        <dbReference type="EMBL" id="RHH09698.1"/>
    </source>
</evidence>
<keyword evidence="6" id="KW-0902">Two-component regulatory system</keyword>
<name>A0A396BXW1_BACFG</name>
<comment type="catalytic activity">
    <reaction evidence="1">
        <text>ATP + protein L-histidine = ADP + protein N-phospho-L-histidine.</text>
        <dbReference type="EC" id="2.7.13.3"/>
    </reaction>
</comment>
<comment type="caution">
    <text evidence="7">The sequence shown here is derived from an EMBL/GenBank/DDBJ whole genome shotgun (WGS) entry which is preliminary data.</text>
</comment>
<keyword evidence="3" id="KW-0597">Phosphoprotein</keyword>
<evidence type="ECO:0000256" key="4">
    <source>
        <dbReference type="ARBA" id="ARBA00022679"/>
    </source>
</evidence>
<dbReference type="InterPro" id="IPR000014">
    <property type="entry name" value="PAS"/>
</dbReference>
<dbReference type="InterPro" id="IPR001789">
    <property type="entry name" value="Sig_transdc_resp-reg_receiver"/>
</dbReference>
<organism evidence="7 8">
    <name type="scientific">Bacteroides fragilis</name>
    <dbReference type="NCBI Taxonomy" id="817"/>
    <lineage>
        <taxon>Bacteria</taxon>
        <taxon>Pseudomonadati</taxon>
        <taxon>Bacteroidota</taxon>
        <taxon>Bacteroidia</taxon>
        <taxon>Bacteroidales</taxon>
        <taxon>Bacteroidaceae</taxon>
        <taxon>Bacteroides</taxon>
    </lineage>
</organism>
<dbReference type="Gene3D" id="3.40.50.2300">
    <property type="match status" value="1"/>
</dbReference>
<evidence type="ECO:0000256" key="6">
    <source>
        <dbReference type="ARBA" id="ARBA00023012"/>
    </source>
</evidence>
<dbReference type="Proteomes" id="UP000266644">
    <property type="component" value="Unassembled WGS sequence"/>
</dbReference>
<dbReference type="InterPro" id="IPR003661">
    <property type="entry name" value="HisK_dim/P_dom"/>
</dbReference>
<proteinExistence type="predicted"/>
<dbReference type="AlphaFoldDB" id="A0A396BXW1"/>
<evidence type="ECO:0000256" key="5">
    <source>
        <dbReference type="ARBA" id="ARBA00022777"/>
    </source>
</evidence>
<dbReference type="Pfam" id="PF00512">
    <property type="entry name" value="HisKA"/>
    <property type="match status" value="1"/>
</dbReference>
<dbReference type="InterPro" id="IPR003594">
    <property type="entry name" value="HATPase_dom"/>
</dbReference>
<dbReference type="EMBL" id="QRJE01000022">
    <property type="protein sequence ID" value="RHH09698.1"/>
    <property type="molecule type" value="Genomic_DNA"/>
</dbReference>
<dbReference type="InterPro" id="IPR004358">
    <property type="entry name" value="Sig_transdc_His_kin-like_C"/>
</dbReference>
<evidence type="ECO:0000256" key="2">
    <source>
        <dbReference type="ARBA" id="ARBA00012438"/>
    </source>
</evidence>
<protein>
    <recommendedName>
        <fullName evidence="2">histidine kinase</fullName>
        <ecNumber evidence="2">2.7.13.3</ecNumber>
    </recommendedName>
</protein>
<dbReference type="SUPFAM" id="SSF47384">
    <property type="entry name" value="Homodimeric domain of signal transducing histidine kinase"/>
    <property type="match status" value="1"/>
</dbReference>
<dbReference type="InterPro" id="IPR036890">
    <property type="entry name" value="HATPase_C_sf"/>
</dbReference>
<evidence type="ECO:0000256" key="1">
    <source>
        <dbReference type="ARBA" id="ARBA00000085"/>
    </source>
</evidence>
<dbReference type="Pfam" id="PF00072">
    <property type="entry name" value="Response_reg"/>
    <property type="match status" value="1"/>
</dbReference>
<dbReference type="PROSITE" id="PS50109">
    <property type="entry name" value="HIS_KIN"/>
    <property type="match status" value="1"/>
</dbReference>
<dbReference type="GO" id="GO:0009927">
    <property type="term" value="F:histidine phosphotransfer kinase activity"/>
    <property type="evidence" value="ECO:0007669"/>
    <property type="project" value="TreeGrafter"/>
</dbReference>
<evidence type="ECO:0000256" key="3">
    <source>
        <dbReference type="ARBA" id="ARBA00022553"/>
    </source>
</evidence>
<dbReference type="SUPFAM" id="SSF52172">
    <property type="entry name" value="CheY-like"/>
    <property type="match status" value="1"/>
</dbReference>
<dbReference type="PANTHER" id="PTHR43047:SF72">
    <property type="entry name" value="OSMOSENSING HISTIDINE PROTEIN KINASE SLN1"/>
    <property type="match status" value="1"/>
</dbReference>
<dbReference type="Pfam" id="PF02518">
    <property type="entry name" value="HATPase_c"/>
    <property type="match status" value="1"/>
</dbReference>
<dbReference type="Gene3D" id="3.30.565.10">
    <property type="entry name" value="Histidine kinase-like ATPase, C-terminal domain"/>
    <property type="match status" value="1"/>
</dbReference>
<dbReference type="Gene3D" id="3.30.450.20">
    <property type="entry name" value="PAS domain"/>
    <property type="match status" value="2"/>
</dbReference>
<dbReference type="InterPro" id="IPR000700">
    <property type="entry name" value="PAS-assoc_C"/>
</dbReference>
<accession>A0A396BXW1</accession>
<dbReference type="SUPFAM" id="SSF55785">
    <property type="entry name" value="PYP-like sensor domain (PAS domain)"/>
    <property type="match status" value="2"/>
</dbReference>
<keyword evidence="4" id="KW-0808">Transferase</keyword>